<dbReference type="Pfam" id="PF06961">
    <property type="entry name" value="DUF1294"/>
    <property type="match status" value="1"/>
</dbReference>
<dbReference type="Proteomes" id="UP000298213">
    <property type="component" value="Unassembled WGS sequence"/>
</dbReference>
<gene>
    <name evidence="2" type="ORF">E2493_06155</name>
</gene>
<proteinExistence type="predicted"/>
<evidence type="ECO:0000256" key="1">
    <source>
        <dbReference type="SAM" id="Phobius"/>
    </source>
</evidence>
<keyword evidence="1" id="KW-0812">Transmembrane</keyword>
<dbReference type="AlphaFoldDB" id="A0A4Y8ZVE2"/>
<keyword evidence="1" id="KW-0472">Membrane</keyword>
<evidence type="ECO:0000313" key="2">
    <source>
        <dbReference type="EMBL" id="TFI59105.1"/>
    </source>
</evidence>
<comment type="caution">
    <text evidence="2">The sequence shown here is derived from an EMBL/GenBank/DDBJ whole genome shotgun (WGS) entry which is preliminary data.</text>
</comment>
<feature type="transmembrane region" description="Helical" evidence="1">
    <location>
        <begin position="69"/>
        <end position="89"/>
    </location>
</feature>
<keyword evidence="1" id="KW-1133">Transmembrane helix</keyword>
<organism evidence="2 3">
    <name type="scientific">Sphingomonas parva</name>
    <dbReference type="NCBI Taxonomy" id="2555898"/>
    <lineage>
        <taxon>Bacteria</taxon>
        <taxon>Pseudomonadati</taxon>
        <taxon>Pseudomonadota</taxon>
        <taxon>Alphaproteobacteria</taxon>
        <taxon>Sphingomonadales</taxon>
        <taxon>Sphingomonadaceae</taxon>
        <taxon>Sphingomonas</taxon>
    </lineage>
</organism>
<reference evidence="2 3" key="1">
    <citation type="submission" date="2019-03" db="EMBL/GenBank/DDBJ databases">
        <title>Genome sequence of Sphingomonas sp. 17J27-24.</title>
        <authorList>
            <person name="Kim M."/>
            <person name="Maeng S."/>
            <person name="Sathiyaraj S."/>
        </authorList>
    </citation>
    <scope>NUCLEOTIDE SEQUENCE [LARGE SCALE GENOMIC DNA]</scope>
    <source>
        <strain evidence="2 3">17J27-24</strain>
    </source>
</reference>
<evidence type="ECO:0000313" key="3">
    <source>
        <dbReference type="Proteomes" id="UP000298213"/>
    </source>
</evidence>
<dbReference type="EMBL" id="SPDV01000009">
    <property type="protein sequence ID" value="TFI59105.1"/>
    <property type="molecule type" value="Genomic_DNA"/>
</dbReference>
<dbReference type="RefSeq" id="WP_135084806.1">
    <property type="nucleotide sequence ID" value="NZ_SPDV01000009.1"/>
</dbReference>
<protein>
    <submittedName>
        <fullName evidence="2">DUF1294 domain-containing protein</fullName>
    </submittedName>
</protein>
<keyword evidence="3" id="KW-1185">Reference proteome</keyword>
<name>A0A4Y8ZVE2_9SPHN</name>
<dbReference type="OrthoDB" id="72963at2"/>
<dbReference type="InterPro" id="IPR010718">
    <property type="entry name" value="DUF1294"/>
</dbReference>
<accession>A0A4Y8ZVE2</accession>
<sequence length="91" mass="9917">MLPVLAMLVVVNVWTILLFAHDKARARAGGRRVPEAHLLRLALVGGTPGALLARRWLRHKSRKQPFSSRLRVIAIGQAALLVLGLLLAARG</sequence>